<dbReference type="Pfam" id="PF02770">
    <property type="entry name" value="Acyl-CoA_dh_M"/>
    <property type="match status" value="1"/>
</dbReference>
<dbReference type="SUPFAM" id="SSF47203">
    <property type="entry name" value="Acyl-CoA dehydrogenase C-terminal domain-like"/>
    <property type="match status" value="1"/>
</dbReference>
<feature type="domain" description="Acyl-CoA dehydrogenase/oxidase C-terminal" evidence="7">
    <location>
        <begin position="231"/>
        <end position="366"/>
    </location>
</feature>
<organism evidence="10 11">
    <name type="scientific">Pseudonocardia sediminis</name>
    <dbReference type="NCBI Taxonomy" id="1397368"/>
    <lineage>
        <taxon>Bacteria</taxon>
        <taxon>Bacillati</taxon>
        <taxon>Actinomycetota</taxon>
        <taxon>Actinomycetes</taxon>
        <taxon>Pseudonocardiales</taxon>
        <taxon>Pseudonocardiaceae</taxon>
        <taxon>Pseudonocardia</taxon>
    </lineage>
</organism>
<dbReference type="InterPro" id="IPR006091">
    <property type="entry name" value="Acyl-CoA_Oxase/DH_mid-dom"/>
</dbReference>
<evidence type="ECO:0000313" key="10">
    <source>
        <dbReference type="EMBL" id="RZT86649.1"/>
    </source>
</evidence>
<evidence type="ECO:0000313" key="11">
    <source>
        <dbReference type="Proteomes" id="UP000291591"/>
    </source>
</evidence>
<evidence type="ECO:0000256" key="2">
    <source>
        <dbReference type="ARBA" id="ARBA00009347"/>
    </source>
</evidence>
<dbReference type="RefSeq" id="WP_130290915.1">
    <property type="nucleotide sequence ID" value="NZ_SHKL01000001.1"/>
</dbReference>
<name>A0A4Q7V249_PSEST</name>
<dbReference type="OrthoDB" id="3663644at2"/>
<keyword evidence="5 6" id="KW-0560">Oxidoreductase</keyword>
<dbReference type="AlphaFoldDB" id="A0A4Q7V249"/>
<comment type="similarity">
    <text evidence="2 6">Belongs to the acyl-CoA dehydrogenase family.</text>
</comment>
<dbReference type="Pfam" id="PF00441">
    <property type="entry name" value="Acyl-CoA_dh_1"/>
    <property type="match status" value="1"/>
</dbReference>
<dbReference type="GO" id="GO:0003995">
    <property type="term" value="F:acyl-CoA dehydrogenase activity"/>
    <property type="evidence" value="ECO:0007669"/>
    <property type="project" value="TreeGrafter"/>
</dbReference>
<proteinExistence type="inferred from homology"/>
<dbReference type="InterPro" id="IPR037069">
    <property type="entry name" value="AcylCoA_DH/ox_N_sf"/>
</dbReference>
<protein>
    <submittedName>
        <fullName evidence="10">Alkylation response protein AidB-like acyl-CoA dehydrogenase</fullName>
    </submittedName>
</protein>
<sequence>MDLVLTSEQAELRAAVRDLLTDHADSAKVRKAMDGDTGYDADLWRRLGTDLGVLGLAVPEELGGAGAGHVERSVLAAELGRALVPSPFLASAVFALDTLLALPAQPARDELVPALASGERIATLAVAEDGSGVFDPGAAATRATRSGDGWTLDGRKTPVLSGEAADVLVVHAVTDDGPALFLVDGTAEGLTRTRLASIDPTRRLARIDLAGTPATRLDGDAAAALSAAGDRGAVALAAEQTAGIRRAMELTVEYAKVRVQFGRPIGSYQAVKHGCADMYAAWEQSESAVRYAAWAADHDADALPLAAAVAAVYVGPRYFEVATGMVQYHGGVGYTWEHDAHLFYKRAKSDELLLGTPGAQRAHLADLLNI</sequence>
<evidence type="ECO:0000259" key="8">
    <source>
        <dbReference type="Pfam" id="PF02770"/>
    </source>
</evidence>
<dbReference type="EMBL" id="SHKL01000001">
    <property type="protein sequence ID" value="RZT86649.1"/>
    <property type="molecule type" value="Genomic_DNA"/>
</dbReference>
<keyword evidence="4 6" id="KW-0274">FAD</keyword>
<dbReference type="InterPro" id="IPR009075">
    <property type="entry name" value="AcylCo_DH/oxidase_C"/>
</dbReference>
<dbReference type="InterPro" id="IPR036250">
    <property type="entry name" value="AcylCo_DH-like_C"/>
</dbReference>
<evidence type="ECO:0000259" key="7">
    <source>
        <dbReference type="Pfam" id="PF00441"/>
    </source>
</evidence>
<reference evidence="10 11" key="1">
    <citation type="submission" date="2019-02" db="EMBL/GenBank/DDBJ databases">
        <title>Sequencing the genomes of 1000 actinobacteria strains.</title>
        <authorList>
            <person name="Klenk H.-P."/>
        </authorList>
    </citation>
    <scope>NUCLEOTIDE SEQUENCE [LARGE SCALE GENOMIC DNA]</scope>
    <source>
        <strain evidence="10 11">DSM 45779</strain>
    </source>
</reference>
<evidence type="ECO:0000256" key="1">
    <source>
        <dbReference type="ARBA" id="ARBA00001974"/>
    </source>
</evidence>
<feature type="domain" description="Acyl-CoA oxidase/dehydrogenase middle" evidence="8">
    <location>
        <begin position="124"/>
        <end position="195"/>
    </location>
</feature>
<dbReference type="InterPro" id="IPR046373">
    <property type="entry name" value="Acyl-CoA_Oxase/DH_mid-dom_sf"/>
</dbReference>
<evidence type="ECO:0000256" key="4">
    <source>
        <dbReference type="ARBA" id="ARBA00022827"/>
    </source>
</evidence>
<keyword evidence="3 6" id="KW-0285">Flavoprotein</keyword>
<evidence type="ECO:0000256" key="3">
    <source>
        <dbReference type="ARBA" id="ARBA00022630"/>
    </source>
</evidence>
<keyword evidence="11" id="KW-1185">Reference proteome</keyword>
<comment type="cofactor">
    <cofactor evidence="1 6">
        <name>FAD</name>
        <dbReference type="ChEBI" id="CHEBI:57692"/>
    </cofactor>
</comment>
<dbReference type="Gene3D" id="1.20.140.10">
    <property type="entry name" value="Butyryl-CoA Dehydrogenase, subunit A, domain 3"/>
    <property type="match status" value="1"/>
</dbReference>
<evidence type="ECO:0000256" key="6">
    <source>
        <dbReference type="RuleBase" id="RU362125"/>
    </source>
</evidence>
<evidence type="ECO:0000259" key="9">
    <source>
        <dbReference type="Pfam" id="PF02771"/>
    </source>
</evidence>
<dbReference type="PANTHER" id="PTHR43884:SF20">
    <property type="entry name" value="ACYL-COA DEHYDROGENASE FADE28"/>
    <property type="match status" value="1"/>
</dbReference>
<evidence type="ECO:0000256" key="5">
    <source>
        <dbReference type="ARBA" id="ARBA00023002"/>
    </source>
</evidence>
<comment type="caution">
    <text evidence="10">The sequence shown here is derived from an EMBL/GenBank/DDBJ whole genome shotgun (WGS) entry which is preliminary data.</text>
</comment>
<dbReference type="PANTHER" id="PTHR43884">
    <property type="entry name" value="ACYL-COA DEHYDROGENASE"/>
    <property type="match status" value="1"/>
</dbReference>
<dbReference type="Gene3D" id="1.10.540.10">
    <property type="entry name" value="Acyl-CoA dehydrogenase/oxidase, N-terminal domain"/>
    <property type="match status" value="1"/>
</dbReference>
<dbReference type="Pfam" id="PF02771">
    <property type="entry name" value="Acyl-CoA_dh_N"/>
    <property type="match status" value="1"/>
</dbReference>
<dbReference type="InterPro" id="IPR013786">
    <property type="entry name" value="AcylCoA_DH/ox_N"/>
</dbReference>
<dbReference type="CDD" id="cd00567">
    <property type="entry name" value="ACAD"/>
    <property type="match status" value="1"/>
</dbReference>
<accession>A0A4Q7V249</accession>
<dbReference type="SUPFAM" id="SSF56645">
    <property type="entry name" value="Acyl-CoA dehydrogenase NM domain-like"/>
    <property type="match status" value="1"/>
</dbReference>
<dbReference type="GO" id="GO:0050660">
    <property type="term" value="F:flavin adenine dinucleotide binding"/>
    <property type="evidence" value="ECO:0007669"/>
    <property type="project" value="InterPro"/>
</dbReference>
<dbReference type="Gene3D" id="2.40.110.10">
    <property type="entry name" value="Butyryl-CoA Dehydrogenase, subunit A, domain 2"/>
    <property type="match status" value="1"/>
</dbReference>
<feature type="domain" description="Acyl-CoA dehydrogenase/oxidase N-terminal" evidence="9">
    <location>
        <begin position="6"/>
        <end position="119"/>
    </location>
</feature>
<dbReference type="InterPro" id="IPR009100">
    <property type="entry name" value="AcylCoA_DH/oxidase_NM_dom_sf"/>
</dbReference>
<dbReference type="Proteomes" id="UP000291591">
    <property type="component" value="Unassembled WGS sequence"/>
</dbReference>
<gene>
    <name evidence="10" type="ORF">EV383_3546</name>
</gene>